<dbReference type="AlphaFoldDB" id="A0A4R3I9M7"/>
<gene>
    <name evidence="6" type="ORF">BCF53_105211</name>
</gene>
<keyword evidence="7" id="KW-1185">Reference proteome</keyword>
<comment type="cofactor">
    <cofactor evidence="1">
        <name>Mg(2+)</name>
        <dbReference type="ChEBI" id="CHEBI:18420"/>
    </cofactor>
</comment>
<keyword evidence="4" id="KW-0812">Transmembrane</keyword>
<dbReference type="EMBL" id="SLZR01000005">
    <property type="protein sequence ID" value="TCS41783.1"/>
    <property type="molecule type" value="Genomic_DNA"/>
</dbReference>
<dbReference type="FunFam" id="3.30.70.270:FF:000001">
    <property type="entry name" value="Diguanylate cyclase domain protein"/>
    <property type="match status" value="1"/>
</dbReference>
<dbReference type="InterPro" id="IPR000160">
    <property type="entry name" value="GGDEF_dom"/>
</dbReference>
<comment type="caution">
    <text evidence="6">The sequence shown here is derived from an EMBL/GenBank/DDBJ whole genome shotgun (WGS) entry which is preliminary data.</text>
</comment>
<dbReference type="InterPro" id="IPR043128">
    <property type="entry name" value="Rev_trsase/Diguanyl_cyclase"/>
</dbReference>
<dbReference type="SMART" id="SM00267">
    <property type="entry name" value="GGDEF"/>
    <property type="match status" value="1"/>
</dbReference>
<evidence type="ECO:0000256" key="1">
    <source>
        <dbReference type="ARBA" id="ARBA00001946"/>
    </source>
</evidence>
<evidence type="ECO:0000256" key="4">
    <source>
        <dbReference type="SAM" id="Phobius"/>
    </source>
</evidence>
<comment type="catalytic activity">
    <reaction evidence="3">
        <text>2 GTP = 3',3'-c-di-GMP + 2 diphosphate</text>
        <dbReference type="Rhea" id="RHEA:24898"/>
        <dbReference type="ChEBI" id="CHEBI:33019"/>
        <dbReference type="ChEBI" id="CHEBI:37565"/>
        <dbReference type="ChEBI" id="CHEBI:58805"/>
        <dbReference type="EC" id="2.7.7.65"/>
    </reaction>
</comment>
<organism evidence="6 7">
    <name type="scientific">Reinekea marinisedimentorum</name>
    <dbReference type="NCBI Taxonomy" id="230495"/>
    <lineage>
        <taxon>Bacteria</taxon>
        <taxon>Pseudomonadati</taxon>
        <taxon>Pseudomonadota</taxon>
        <taxon>Gammaproteobacteria</taxon>
        <taxon>Oceanospirillales</taxon>
        <taxon>Saccharospirillaceae</taxon>
        <taxon>Reinekea</taxon>
    </lineage>
</organism>
<feature type="domain" description="GGDEF" evidence="5">
    <location>
        <begin position="352"/>
        <end position="489"/>
    </location>
</feature>
<dbReference type="GO" id="GO:0005886">
    <property type="term" value="C:plasma membrane"/>
    <property type="evidence" value="ECO:0007669"/>
    <property type="project" value="TreeGrafter"/>
</dbReference>
<dbReference type="CDD" id="cd12915">
    <property type="entry name" value="PDC2_DGC_like"/>
    <property type="match status" value="1"/>
</dbReference>
<dbReference type="InterPro" id="IPR050469">
    <property type="entry name" value="Diguanylate_Cyclase"/>
</dbReference>
<dbReference type="PROSITE" id="PS50887">
    <property type="entry name" value="GGDEF"/>
    <property type="match status" value="1"/>
</dbReference>
<dbReference type="Gene3D" id="3.30.70.270">
    <property type="match status" value="1"/>
</dbReference>
<keyword evidence="4" id="KW-1133">Transmembrane helix</keyword>
<feature type="transmembrane region" description="Helical" evidence="4">
    <location>
        <begin position="7"/>
        <end position="24"/>
    </location>
</feature>
<evidence type="ECO:0000313" key="6">
    <source>
        <dbReference type="EMBL" id="TCS41783.1"/>
    </source>
</evidence>
<evidence type="ECO:0000313" key="7">
    <source>
        <dbReference type="Proteomes" id="UP000295793"/>
    </source>
</evidence>
<feature type="transmembrane region" description="Helical" evidence="4">
    <location>
        <begin position="280"/>
        <end position="303"/>
    </location>
</feature>
<dbReference type="PANTHER" id="PTHR45138">
    <property type="entry name" value="REGULATORY COMPONENTS OF SENSORY TRANSDUCTION SYSTEM"/>
    <property type="match status" value="1"/>
</dbReference>
<dbReference type="InterPro" id="IPR054327">
    <property type="entry name" value="His-kinase-like_sensor"/>
</dbReference>
<dbReference type="Pfam" id="PF00990">
    <property type="entry name" value="GGDEF"/>
    <property type="match status" value="1"/>
</dbReference>
<sequence length="490" mass="54771">MIKRKKSLIYCVVFCLLIGGMTLYELQYSLSREEAKAEERVASTSILIAEWIKGAFAASDYILRDIVLTVPVSELQYPAVNAEAHARISKYIDDKRKTFPHANGTGLNDENCIMTHTPAIVGFDASNREWCSVPRDNPDIQTYVSNMFTSNIGELMVIQTRKFPGEAFTGLAGIGVNLDFFSTWLEKVSVDTHGVIAISDQNLRMLARKPAKPEELGKKVNDPLVEAFIASGESYKTFRDISPLDNEPRLYGIRKVEGLPFVVVVGEADRDWQADWRQRVWLSAAALVILWSLAFYTLHTYWVRLRSFAELNKVRDELESLSLTDALTGLANRRCFNDVLEAECQRMRRLNAPISVIMIDVDFFKDFNDTYGHLAGDKCLKQVAAVIQSKLKRPQDLAARYGGEEFCCILPETEHAGATAIAMSIKDEIARLSIPHEGSAIGKYVTVSLGVATLVCDQAVHCETLVKLADERLYQAKKKGRNQVVSDAVS</sequence>
<evidence type="ECO:0000256" key="3">
    <source>
        <dbReference type="ARBA" id="ARBA00034247"/>
    </source>
</evidence>
<dbReference type="PANTHER" id="PTHR45138:SF9">
    <property type="entry name" value="DIGUANYLATE CYCLASE DGCM-RELATED"/>
    <property type="match status" value="1"/>
</dbReference>
<dbReference type="GO" id="GO:0052621">
    <property type="term" value="F:diguanylate cyclase activity"/>
    <property type="evidence" value="ECO:0007669"/>
    <property type="project" value="UniProtKB-EC"/>
</dbReference>
<dbReference type="Proteomes" id="UP000295793">
    <property type="component" value="Unassembled WGS sequence"/>
</dbReference>
<evidence type="ECO:0000259" key="5">
    <source>
        <dbReference type="PROSITE" id="PS50887"/>
    </source>
</evidence>
<name>A0A4R3I9M7_9GAMM</name>
<dbReference type="OrthoDB" id="73375at2"/>
<dbReference type="SUPFAM" id="SSF55073">
    <property type="entry name" value="Nucleotide cyclase"/>
    <property type="match status" value="1"/>
</dbReference>
<dbReference type="Pfam" id="PF22588">
    <property type="entry name" value="dCache_1_like"/>
    <property type="match status" value="1"/>
</dbReference>
<accession>A0A4R3I9M7</accession>
<dbReference type="EC" id="2.7.7.65" evidence="2"/>
<dbReference type="Gene3D" id="3.30.450.20">
    <property type="entry name" value="PAS domain"/>
    <property type="match status" value="2"/>
</dbReference>
<reference evidence="6 7" key="1">
    <citation type="submission" date="2019-03" db="EMBL/GenBank/DDBJ databases">
        <title>Genomic Encyclopedia of Archaeal and Bacterial Type Strains, Phase II (KMG-II): from individual species to whole genera.</title>
        <authorList>
            <person name="Goeker M."/>
        </authorList>
    </citation>
    <scope>NUCLEOTIDE SEQUENCE [LARGE SCALE GENOMIC DNA]</scope>
    <source>
        <strain evidence="6 7">DSM 15388</strain>
    </source>
</reference>
<dbReference type="InterPro" id="IPR029787">
    <property type="entry name" value="Nucleotide_cyclase"/>
</dbReference>
<dbReference type="GO" id="GO:0043709">
    <property type="term" value="P:cell adhesion involved in single-species biofilm formation"/>
    <property type="evidence" value="ECO:0007669"/>
    <property type="project" value="TreeGrafter"/>
</dbReference>
<dbReference type="RefSeq" id="WP_132701235.1">
    <property type="nucleotide sequence ID" value="NZ_SLZR01000005.1"/>
</dbReference>
<dbReference type="CDD" id="cd01949">
    <property type="entry name" value="GGDEF"/>
    <property type="match status" value="1"/>
</dbReference>
<keyword evidence="4" id="KW-0472">Membrane</keyword>
<protein>
    <recommendedName>
        <fullName evidence="2">diguanylate cyclase</fullName>
        <ecNumber evidence="2">2.7.7.65</ecNumber>
    </recommendedName>
</protein>
<dbReference type="GO" id="GO:1902201">
    <property type="term" value="P:negative regulation of bacterial-type flagellum-dependent cell motility"/>
    <property type="evidence" value="ECO:0007669"/>
    <property type="project" value="TreeGrafter"/>
</dbReference>
<evidence type="ECO:0000256" key="2">
    <source>
        <dbReference type="ARBA" id="ARBA00012528"/>
    </source>
</evidence>
<proteinExistence type="predicted"/>
<dbReference type="NCBIfam" id="TIGR00254">
    <property type="entry name" value="GGDEF"/>
    <property type="match status" value="1"/>
</dbReference>